<dbReference type="OrthoDB" id="1929495at2759"/>
<keyword evidence="3" id="KW-1185">Reference proteome</keyword>
<feature type="compositionally biased region" description="Basic and acidic residues" evidence="1">
    <location>
        <begin position="311"/>
        <end position="335"/>
    </location>
</feature>
<gene>
    <name evidence="2" type="ORF">KP509_31G006900</name>
</gene>
<feature type="compositionally biased region" description="Polar residues" evidence="1">
    <location>
        <begin position="336"/>
        <end position="348"/>
    </location>
</feature>
<feature type="compositionally biased region" description="Basic and acidic residues" evidence="1">
    <location>
        <begin position="65"/>
        <end position="74"/>
    </location>
</feature>
<protein>
    <submittedName>
        <fullName evidence="2">Uncharacterized protein</fullName>
    </submittedName>
</protein>
<reference evidence="2" key="1">
    <citation type="submission" date="2021-08" db="EMBL/GenBank/DDBJ databases">
        <title>WGS assembly of Ceratopteris richardii.</title>
        <authorList>
            <person name="Marchant D.B."/>
            <person name="Chen G."/>
            <person name="Jenkins J."/>
            <person name="Shu S."/>
            <person name="Leebens-Mack J."/>
            <person name="Grimwood J."/>
            <person name="Schmutz J."/>
            <person name="Soltis P."/>
            <person name="Soltis D."/>
            <person name="Chen Z.-H."/>
        </authorList>
    </citation>
    <scope>NUCLEOTIDE SEQUENCE</scope>
    <source>
        <strain evidence="2">Whitten #5841</strain>
        <tissue evidence="2">Leaf</tissue>
    </source>
</reference>
<feature type="compositionally biased region" description="Basic and acidic residues" evidence="1">
    <location>
        <begin position="513"/>
        <end position="523"/>
    </location>
</feature>
<comment type="caution">
    <text evidence="2">The sequence shown here is derived from an EMBL/GenBank/DDBJ whole genome shotgun (WGS) entry which is preliminary data.</text>
</comment>
<accession>A0A8T2QVU9</accession>
<feature type="compositionally biased region" description="Polar residues" evidence="1">
    <location>
        <begin position="294"/>
        <end position="309"/>
    </location>
</feature>
<evidence type="ECO:0000256" key="1">
    <source>
        <dbReference type="SAM" id="MobiDB-lite"/>
    </source>
</evidence>
<feature type="compositionally biased region" description="Basic and acidic residues" evidence="1">
    <location>
        <begin position="31"/>
        <end position="45"/>
    </location>
</feature>
<dbReference type="EMBL" id="CM035436">
    <property type="protein sequence ID" value="KAH7288007.1"/>
    <property type="molecule type" value="Genomic_DNA"/>
</dbReference>
<evidence type="ECO:0000313" key="3">
    <source>
        <dbReference type="Proteomes" id="UP000825935"/>
    </source>
</evidence>
<feature type="region of interest" description="Disordered" evidence="1">
    <location>
        <begin position="18"/>
        <end position="74"/>
    </location>
</feature>
<evidence type="ECO:0000313" key="2">
    <source>
        <dbReference type="EMBL" id="KAH7288007.1"/>
    </source>
</evidence>
<feature type="region of interest" description="Disordered" evidence="1">
    <location>
        <begin position="497"/>
        <end position="527"/>
    </location>
</feature>
<dbReference type="AlphaFoldDB" id="A0A8T2QVU9"/>
<dbReference type="PANTHER" id="PTHR34546:SF3">
    <property type="entry name" value="OS06G0153600 PROTEIN"/>
    <property type="match status" value="1"/>
</dbReference>
<name>A0A8T2QVU9_CERRI</name>
<feature type="region of interest" description="Disordered" evidence="1">
    <location>
        <begin position="294"/>
        <end position="354"/>
    </location>
</feature>
<feature type="region of interest" description="Disordered" evidence="1">
    <location>
        <begin position="451"/>
        <end position="475"/>
    </location>
</feature>
<dbReference type="Proteomes" id="UP000825935">
    <property type="component" value="Chromosome 31"/>
</dbReference>
<sequence length="642" mass="70871">MTINSHISHPISANGIHEASLRFSKKKRRMERRDDGRPFGDEWKRKTGKSASSRERGKRRKNSKSGRDENMVDLDAKVIDSVQAHGDGKAEGSSIRIERTQQIEIWSVLQKDARKRVQEFLYSPLEQQDSVKRGKRAKDKVLREVGSNSRAKIMDTPSEAQDGQKTGAAQMFLGADVALCSVRVLAQEDTINALCMEDEHAATLTDGHQSSRIGLMVEKSAELHKCGAQSGAVEFQITDSCASSKACEQNTLTEQDSCAAESAPIEHVEGHMIEKEPAFEPKVVLMDSWHENVQNASKEHGQSSLTSLDSCKAEPRPDEHVNNEVTEKGKADKPSDQVSNTKNVNQEPSQEDLKQREEKSFEFFFSFLEENIPLRELYIGNCNDGAFECLMCHTKMKKRYSSLVSLVTHASNVLRTKKLPEHRGYSRAICSLLGWDPHKLPNVPVRNSLSKNKAQTVPPVNSRVTSNEQSVGNTNKDAAAVDLKCTLSDTEGNRETLSVKGGCASATSPKQSSGDEDHVDKTHGFTNAASADIREIKEAIHDVEQERACDSHHIVEAMDALQKDNKMNVIQASIDHATMVLLKSSDIKKQKESGFDGVIGGNALTPVIQARGDTMDAVEDVLHGKTDNSQAFFATNVLKLMP</sequence>
<organism evidence="2 3">
    <name type="scientific">Ceratopteris richardii</name>
    <name type="common">Triangle waterfern</name>
    <dbReference type="NCBI Taxonomy" id="49495"/>
    <lineage>
        <taxon>Eukaryota</taxon>
        <taxon>Viridiplantae</taxon>
        <taxon>Streptophyta</taxon>
        <taxon>Embryophyta</taxon>
        <taxon>Tracheophyta</taxon>
        <taxon>Polypodiopsida</taxon>
        <taxon>Polypodiidae</taxon>
        <taxon>Polypodiales</taxon>
        <taxon>Pteridineae</taxon>
        <taxon>Pteridaceae</taxon>
        <taxon>Parkerioideae</taxon>
        <taxon>Ceratopteris</taxon>
    </lineage>
</organism>
<proteinExistence type="predicted"/>
<dbReference type="PANTHER" id="PTHR34546">
    <property type="entry name" value="OS06G0153600 PROTEIN"/>
    <property type="match status" value="1"/>
</dbReference>